<evidence type="ECO:0000259" key="8">
    <source>
        <dbReference type="Pfam" id="PF25954"/>
    </source>
</evidence>
<organism evidence="10 11">
    <name type="scientific">Enhygromyxa salina</name>
    <dbReference type="NCBI Taxonomy" id="215803"/>
    <lineage>
        <taxon>Bacteria</taxon>
        <taxon>Pseudomonadati</taxon>
        <taxon>Myxococcota</taxon>
        <taxon>Polyangia</taxon>
        <taxon>Nannocystales</taxon>
        <taxon>Nannocystaceae</taxon>
        <taxon>Enhygromyxa</taxon>
    </lineage>
</organism>
<sequence length="389" mass="41186">MSSRLRSVGFSSCAALLLTACPTEPAADPVEPAPAVVDVRTLEVTASDWRETILVYGAVESVQEVTLSASLSATVLSVHFDVGDQVEVGTPLVEFDPANRKTQLKQARADLAAAKAAVEDARVDLEEARDLERSGAMARTDVEAAQRALRRATETYENSRSGYSLARTDVVDTKIESPVTGTVSERFVDAGETVSLGASLATIVVADALRVRAYVSERRVNQVRVGDQATVEVSGVPGKTFAARVEQVGLAADPQTGNFEVRVAISVVDPLLRPGMTARVYIQTLPESDVIVVPIQAMTERDRRRVLFVARDGAAYEIEPVVGLGNDQLIPIYDGLGVGDQVIVDGLDYVLAGTTVNPTPIDPKTFAPAPVPAPAPPMPADNGGGQVSQ</sequence>
<evidence type="ECO:0000256" key="4">
    <source>
        <dbReference type="SAM" id="Coils"/>
    </source>
</evidence>
<dbReference type="InterPro" id="IPR058792">
    <property type="entry name" value="Beta-barrel_RND_2"/>
</dbReference>
<evidence type="ECO:0000256" key="5">
    <source>
        <dbReference type="SAM" id="MobiDB-lite"/>
    </source>
</evidence>
<evidence type="ECO:0000256" key="2">
    <source>
        <dbReference type="ARBA" id="ARBA00009477"/>
    </source>
</evidence>
<dbReference type="Gene3D" id="1.10.287.470">
    <property type="entry name" value="Helix hairpin bin"/>
    <property type="match status" value="1"/>
</dbReference>
<reference evidence="10 11" key="1">
    <citation type="submission" date="2018-03" db="EMBL/GenBank/DDBJ databases">
        <title>Draft Genome Sequences of the Obligatory Marine Myxobacteria Enhygromyxa salina SWB007.</title>
        <authorList>
            <person name="Poehlein A."/>
            <person name="Moghaddam J.A."/>
            <person name="Harms H."/>
            <person name="Alanjari M."/>
            <person name="Koenig G.M."/>
            <person name="Daniel R."/>
            <person name="Schaeberle T.F."/>
        </authorList>
    </citation>
    <scope>NUCLEOTIDE SEQUENCE [LARGE SCALE GENOMIC DNA]</scope>
    <source>
        <strain evidence="10 11">SWB007</strain>
    </source>
</reference>
<dbReference type="Gene3D" id="2.40.50.100">
    <property type="match status" value="1"/>
</dbReference>
<evidence type="ECO:0000259" key="9">
    <source>
        <dbReference type="Pfam" id="PF25967"/>
    </source>
</evidence>
<comment type="subcellular location">
    <subcellularLocation>
        <location evidence="1">Cell envelope</location>
    </subcellularLocation>
</comment>
<dbReference type="InterPro" id="IPR006143">
    <property type="entry name" value="RND_pump_MFP"/>
</dbReference>
<dbReference type="InterPro" id="IPR058625">
    <property type="entry name" value="MdtA-like_BSH"/>
</dbReference>
<keyword evidence="3" id="KW-0813">Transport</keyword>
<protein>
    <submittedName>
        <fullName evidence="10">Macrolide export protein MacA</fullName>
    </submittedName>
</protein>
<dbReference type="PANTHER" id="PTHR30469">
    <property type="entry name" value="MULTIDRUG RESISTANCE PROTEIN MDTA"/>
    <property type="match status" value="1"/>
</dbReference>
<evidence type="ECO:0000313" key="10">
    <source>
        <dbReference type="EMBL" id="PRQ10150.1"/>
    </source>
</evidence>
<gene>
    <name evidence="10" type="primary">macA_1</name>
    <name evidence="10" type="ORF">ENSA7_00990</name>
</gene>
<dbReference type="NCBIfam" id="TIGR01730">
    <property type="entry name" value="RND_mfp"/>
    <property type="match status" value="1"/>
</dbReference>
<evidence type="ECO:0000259" key="7">
    <source>
        <dbReference type="Pfam" id="PF25917"/>
    </source>
</evidence>
<dbReference type="InterPro" id="IPR058627">
    <property type="entry name" value="MdtA-like_C"/>
</dbReference>
<dbReference type="Pfam" id="PF25917">
    <property type="entry name" value="BSH_RND"/>
    <property type="match status" value="1"/>
</dbReference>
<keyword evidence="4" id="KW-0175">Coiled coil</keyword>
<evidence type="ECO:0000256" key="3">
    <source>
        <dbReference type="ARBA" id="ARBA00022448"/>
    </source>
</evidence>
<feature type="domain" description="Multidrug resistance protein MdtA-like C-terminal permuted SH3" evidence="9">
    <location>
        <begin position="289"/>
        <end position="349"/>
    </location>
</feature>
<dbReference type="PROSITE" id="PS51257">
    <property type="entry name" value="PROKAR_LIPOPROTEIN"/>
    <property type="match status" value="1"/>
</dbReference>
<dbReference type="EMBL" id="PVNL01000002">
    <property type="protein sequence ID" value="PRQ10150.1"/>
    <property type="molecule type" value="Genomic_DNA"/>
</dbReference>
<comment type="similarity">
    <text evidence="2">Belongs to the membrane fusion protein (MFP) (TC 8.A.1) family.</text>
</comment>
<dbReference type="Pfam" id="PF25967">
    <property type="entry name" value="RND-MFP_C"/>
    <property type="match status" value="1"/>
</dbReference>
<dbReference type="Proteomes" id="UP000238823">
    <property type="component" value="Unassembled WGS sequence"/>
</dbReference>
<dbReference type="Pfam" id="PF25954">
    <property type="entry name" value="Beta-barrel_RND_2"/>
    <property type="match status" value="1"/>
</dbReference>
<feature type="compositionally biased region" description="Pro residues" evidence="5">
    <location>
        <begin position="369"/>
        <end position="379"/>
    </location>
</feature>
<dbReference type="OrthoDB" id="9806939at2"/>
<dbReference type="Gene3D" id="2.40.420.20">
    <property type="match status" value="1"/>
</dbReference>
<name>A0A2S9YYH9_9BACT</name>
<dbReference type="SUPFAM" id="SSF111369">
    <property type="entry name" value="HlyD-like secretion proteins"/>
    <property type="match status" value="1"/>
</dbReference>
<feature type="coiled-coil region" evidence="4">
    <location>
        <begin position="104"/>
        <end position="131"/>
    </location>
</feature>
<dbReference type="GO" id="GO:1990281">
    <property type="term" value="C:efflux pump complex"/>
    <property type="evidence" value="ECO:0007669"/>
    <property type="project" value="TreeGrafter"/>
</dbReference>
<accession>A0A2S9YYH9</accession>
<evidence type="ECO:0000313" key="11">
    <source>
        <dbReference type="Proteomes" id="UP000238823"/>
    </source>
</evidence>
<feature type="chain" id="PRO_5015405062" evidence="6">
    <location>
        <begin position="27"/>
        <end position="389"/>
    </location>
</feature>
<keyword evidence="6" id="KW-0732">Signal</keyword>
<dbReference type="Gene3D" id="2.40.30.170">
    <property type="match status" value="1"/>
</dbReference>
<feature type="domain" description="CusB-like beta-barrel" evidence="8">
    <location>
        <begin position="211"/>
        <end position="283"/>
    </location>
</feature>
<dbReference type="AlphaFoldDB" id="A0A2S9YYH9"/>
<proteinExistence type="inferred from homology"/>
<dbReference type="GO" id="GO:0015562">
    <property type="term" value="F:efflux transmembrane transporter activity"/>
    <property type="evidence" value="ECO:0007669"/>
    <property type="project" value="TreeGrafter"/>
</dbReference>
<comment type="caution">
    <text evidence="10">The sequence shown here is derived from an EMBL/GenBank/DDBJ whole genome shotgun (WGS) entry which is preliminary data.</text>
</comment>
<dbReference type="RefSeq" id="WP_106087211.1">
    <property type="nucleotide sequence ID" value="NZ_PVNL01000002.1"/>
</dbReference>
<evidence type="ECO:0000256" key="1">
    <source>
        <dbReference type="ARBA" id="ARBA00004196"/>
    </source>
</evidence>
<evidence type="ECO:0000256" key="6">
    <source>
        <dbReference type="SAM" id="SignalP"/>
    </source>
</evidence>
<feature type="domain" description="Multidrug resistance protein MdtA-like barrel-sandwich hybrid" evidence="7">
    <location>
        <begin position="64"/>
        <end position="205"/>
    </location>
</feature>
<feature type="signal peptide" evidence="6">
    <location>
        <begin position="1"/>
        <end position="26"/>
    </location>
</feature>
<feature type="region of interest" description="Disordered" evidence="5">
    <location>
        <begin position="362"/>
        <end position="389"/>
    </location>
</feature>